<dbReference type="RefSeq" id="WP_188606956.1">
    <property type="nucleotide sequence ID" value="NZ_BMIC01000009.1"/>
</dbReference>
<evidence type="ECO:0000313" key="2">
    <source>
        <dbReference type="EMBL" id="GFZ93828.1"/>
    </source>
</evidence>
<proteinExistence type="predicted"/>
<dbReference type="InterPro" id="IPR029058">
    <property type="entry name" value="AB_hydrolase_fold"/>
</dbReference>
<comment type="caution">
    <text evidence="2">The sequence shown here is derived from an EMBL/GenBank/DDBJ whole genome shotgun (WGS) entry which is preliminary data.</text>
</comment>
<feature type="domain" description="AB hydrolase-1" evidence="1">
    <location>
        <begin position="74"/>
        <end position="183"/>
    </location>
</feature>
<reference evidence="2 3" key="1">
    <citation type="journal article" date="2014" name="Int. J. Syst. Evol. Microbiol.">
        <title>Complete genome sequence of Corynebacterium casei LMG S-19264T (=DSM 44701T), isolated from a smear-ripened cheese.</title>
        <authorList>
            <consortium name="US DOE Joint Genome Institute (JGI-PGF)"/>
            <person name="Walter F."/>
            <person name="Albersmeier A."/>
            <person name="Kalinowski J."/>
            <person name="Ruckert C."/>
        </authorList>
    </citation>
    <scope>NUCLEOTIDE SEQUENCE [LARGE SCALE GENOMIC DNA]</scope>
    <source>
        <strain evidence="2 3">CGMCC 1.15295</strain>
    </source>
</reference>
<dbReference type="EMBL" id="BMIC01000009">
    <property type="protein sequence ID" value="GFZ93828.1"/>
    <property type="molecule type" value="Genomic_DNA"/>
</dbReference>
<sequence length="274" mass="31311">MLKIPLIIGLIFVVNLEAQNIDFNKMKEIYEARQPLLDSMINYPSHNYKSLFTINKNNHKISFWWIPNKQKVGTVVLIHGFMMNKSHMLERADLYYNLGKNVILIDLRARGESQGDKTTSGVDIKEDVKAVIKYYNQNLNPYGKLILHGYSHGGRAAIFALSDLLSNVEGLVLESTPYSLEESFKRTFNVKEVPDMNSGSLDEALIKISNLPILLLYGSNDTAIIKDEAHKIASNFKNSKSRVIEFEDARHDLTEKKHIEQLKTVITRFIKLNN</sequence>
<name>A0A8J2XAS1_9FLAO</name>
<dbReference type="Proteomes" id="UP000598120">
    <property type="component" value="Unassembled WGS sequence"/>
</dbReference>
<evidence type="ECO:0000259" key="1">
    <source>
        <dbReference type="Pfam" id="PF00561"/>
    </source>
</evidence>
<dbReference type="InterPro" id="IPR000073">
    <property type="entry name" value="AB_hydrolase_1"/>
</dbReference>
<protein>
    <recommendedName>
        <fullName evidence="1">AB hydrolase-1 domain-containing protein</fullName>
    </recommendedName>
</protein>
<dbReference type="SUPFAM" id="SSF53474">
    <property type="entry name" value="alpha/beta-Hydrolases"/>
    <property type="match status" value="1"/>
</dbReference>
<accession>A0A8J2XAS1</accession>
<keyword evidence="3" id="KW-1185">Reference proteome</keyword>
<evidence type="ECO:0000313" key="3">
    <source>
        <dbReference type="Proteomes" id="UP000598120"/>
    </source>
</evidence>
<dbReference type="AlphaFoldDB" id="A0A8J2XAS1"/>
<gene>
    <name evidence="2" type="ORF">GCM10011531_27210</name>
</gene>
<dbReference type="Gene3D" id="3.40.50.1820">
    <property type="entry name" value="alpha/beta hydrolase"/>
    <property type="match status" value="1"/>
</dbReference>
<organism evidence="2 3">
    <name type="scientific">Aquaticitalea lipolytica</name>
    <dbReference type="NCBI Taxonomy" id="1247562"/>
    <lineage>
        <taxon>Bacteria</taxon>
        <taxon>Pseudomonadati</taxon>
        <taxon>Bacteroidota</taxon>
        <taxon>Flavobacteriia</taxon>
        <taxon>Flavobacteriales</taxon>
        <taxon>Flavobacteriaceae</taxon>
        <taxon>Aquaticitalea</taxon>
    </lineage>
</organism>
<dbReference type="PANTHER" id="PTHR12277">
    <property type="entry name" value="ALPHA/BETA HYDROLASE DOMAIN-CONTAINING PROTEIN"/>
    <property type="match status" value="1"/>
</dbReference>
<dbReference type="Pfam" id="PF00561">
    <property type="entry name" value="Abhydrolase_1"/>
    <property type="match status" value="1"/>
</dbReference>